<dbReference type="InterPro" id="IPR036280">
    <property type="entry name" value="Multihaem_cyt_sf"/>
</dbReference>
<evidence type="ECO:0000313" key="15">
    <source>
        <dbReference type="Proteomes" id="UP000500961"/>
    </source>
</evidence>
<reference evidence="14 15" key="1">
    <citation type="submission" date="2019-07" db="EMBL/GenBank/DDBJ databases">
        <title>Thalassofilum flectens gen. nov., sp. nov., a novel moderate thermophilic anaerobe from a shallow sea hot spring in Kunashir Island (Russia), representing a new family in the order Bacteroidales, and proposal of Thalassofilacea fam. nov.</title>
        <authorList>
            <person name="Kochetkova T.V."/>
            <person name="Podosokorskaya O.A."/>
            <person name="Novikov A."/>
            <person name="Elcheninov A.G."/>
            <person name="Toshchakov S.V."/>
            <person name="Kublanov I.V."/>
        </authorList>
    </citation>
    <scope>NUCLEOTIDE SEQUENCE [LARGE SCALE GENOMIC DNA]</scope>
    <source>
        <strain evidence="14 15">38-H</strain>
    </source>
</reference>
<keyword evidence="4" id="KW-1003">Cell membrane</keyword>
<dbReference type="GO" id="GO:0009061">
    <property type="term" value="P:anaerobic respiration"/>
    <property type="evidence" value="ECO:0007669"/>
    <property type="project" value="TreeGrafter"/>
</dbReference>
<feature type="transmembrane region" description="Helical" evidence="12">
    <location>
        <begin position="20"/>
        <end position="38"/>
    </location>
</feature>
<keyword evidence="15" id="KW-1185">Reference proteome</keyword>
<evidence type="ECO:0000256" key="2">
    <source>
        <dbReference type="ARBA" id="ARBA00007395"/>
    </source>
</evidence>
<organism evidence="14 15">
    <name type="scientific">Tenuifilum thalassicum</name>
    <dbReference type="NCBI Taxonomy" id="2590900"/>
    <lineage>
        <taxon>Bacteria</taxon>
        <taxon>Pseudomonadati</taxon>
        <taxon>Bacteroidota</taxon>
        <taxon>Bacteroidia</taxon>
        <taxon>Bacteroidales</taxon>
        <taxon>Tenuifilaceae</taxon>
        <taxon>Tenuifilum</taxon>
    </lineage>
</organism>
<evidence type="ECO:0000256" key="3">
    <source>
        <dbReference type="ARBA" id="ARBA00022448"/>
    </source>
</evidence>
<dbReference type="GO" id="GO:0009055">
    <property type="term" value="F:electron transfer activity"/>
    <property type="evidence" value="ECO:0007669"/>
    <property type="project" value="TreeGrafter"/>
</dbReference>
<dbReference type="EMBL" id="CP041345">
    <property type="protein sequence ID" value="QKG79690.1"/>
    <property type="molecule type" value="Genomic_DNA"/>
</dbReference>
<accession>A0A7D3XKB8</accession>
<dbReference type="PANTHER" id="PTHR30333">
    <property type="entry name" value="CYTOCHROME C-TYPE PROTEIN"/>
    <property type="match status" value="1"/>
</dbReference>
<evidence type="ECO:0000259" key="13">
    <source>
        <dbReference type="Pfam" id="PF03264"/>
    </source>
</evidence>
<dbReference type="InterPro" id="IPR005126">
    <property type="entry name" value="NapC/NirT_cyt_c_N"/>
</dbReference>
<dbReference type="KEGG" id="ttz:FHG85_05250"/>
<feature type="domain" description="NapC/NirT cytochrome c N-terminal" evidence="13">
    <location>
        <begin position="16"/>
        <end position="168"/>
    </location>
</feature>
<proteinExistence type="inferred from homology"/>
<sequence>MLTLLNKIIKFVTPPQKWKVPVIIVAGIFMGTGLFAFYTSRAWSYLSDEPATCVNCHIMRTQYVTWHHSSHREHATCNDCHVPHDNVFRKYYFKANDGLRHATIFTLNTYSQTIKMLKPGQGVVQENCIRCHGNLTAMVKANVDIDDILEGNGKRCWDCHREVPHGTVKSLSATPFGTAPVPKTDTPAWLKKLIK</sequence>
<name>A0A7D3XKB8_9BACT</name>
<dbReference type="SUPFAM" id="SSF48695">
    <property type="entry name" value="Multiheme cytochromes"/>
    <property type="match status" value="1"/>
</dbReference>
<keyword evidence="11 12" id="KW-0472">Membrane</keyword>
<evidence type="ECO:0000256" key="4">
    <source>
        <dbReference type="ARBA" id="ARBA00022475"/>
    </source>
</evidence>
<keyword evidence="10" id="KW-0408">Iron</keyword>
<evidence type="ECO:0000313" key="14">
    <source>
        <dbReference type="EMBL" id="QKG79690.1"/>
    </source>
</evidence>
<protein>
    <submittedName>
        <fullName evidence="14">Cytochrome c nitrite reductase small subunit</fullName>
        <ecNumber evidence="14">1.7.2.2</ecNumber>
    </submittedName>
</protein>
<evidence type="ECO:0000256" key="5">
    <source>
        <dbReference type="ARBA" id="ARBA00022617"/>
    </source>
</evidence>
<keyword evidence="8" id="KW-0249">Electron transport</keyword>
<dbReference type="GO" id="GO:0042279">
    <property type="term" value="F:nitrite reductase (cytochrome, ammonia-forming) activity"/>
    <property type="evidence" value="ECO:0007669"/>
    <property type="project" value="UniProtKB-EC"/>
</dbReference>
<evidence type="ECO:0000256" key="9">
    <source>
        <dbReference type="ARBA" id="ARBA00022989"/>
    </source>
</evidence>
<dbReference type="GO" id="GO:0046872">
    <property type="term" value="F:metal ion binding"/>
    <property type="evidence" value="ECO:0007669"/>
    <property type="project" value="UniProtKB-KW"/>
</dbReference>
<evidence type="ECO:0000256" key="6">
    <source>
        <dbReference type="ARBA" id="ARBA00022692"/>
    </source>
</evidence>
<gene>
    <name evidence="14" type="primary">nrfH</name>
    <name evidence="14" type="ORF">FHG85_05250</name>
</gene>
<evidence type="ECO:0000256" key="12">
    <source>
        <dbReference type="SAM" id="Phobius"/>
    </source>
</evidence>
<dbReference type="AlphaFoldDB" id="A0A7D3XKB8"/>
<dbReference type="Pfam" id="PF03264">
    <property type="entry name" value="Cytochrom_NNT"/>
    <property type="match status" value="1"/>
</dbReference>
<keyword evidence="9 12" id="KW-1133">Transmembrane helix</keyword>
<dbReference type="GO" id="GO:0022900">
    <property type="term" value="P:electron transport chain"/>
    <property type="evidence" value="ECO:0007669"/>
    <property type="project" value="InterPro"/>
</dbReference>
<comment type="subcellular location">
    <subcellularLocation>
        <location evidence="1">Cell membrane</location>
    </subcellularLocation>
</comment>
<keyword evidence="14" id="KW-0560">Oxidoreductase</keyword>
<evidence type="ECO:0000256" key="1">
    <source>
        <dbReference type="ARBA" id="ARBA00004236"/>
    </source>
</evidence>
<dbReference type="RefSeq" id="WP_173073699.1">
    <property type="nucleotide sequence ID" value="NZ_CP041345.1"/>
</dbReference>
<evidence type="ECO:0000256" key="7">
    <source>
        <dbReference type="ARBA" id="ARBA00022723"/>
    </source>
</evidence>
<dbReference type="EC" id="1.7.2.2" evidence="14"/>
<dbReference type="Proteomes" id="UP000500961">
    <property type="component" value="Chromosome"/>
</dbReference>
<dbReference type="InterPro" id="IPR038266">
    <property type="entry name" value="NapC/NirT_cytc_sf"/>
</dbReference>
<keyword evidence="5" id="KW-0349">Heme</keyword>
<dbReference type="GO" id="GO:0005886">
    <property type="term" value="C:plasma membrane"/>
    <property type="evidence" value="ECO:0007669"/>
    <property type="project" value="UniProtKB-SubCell"/>
</dbReference>
<keyword evidence="6 12" id="KW-0812">Transmembrane</keyword>
<evidence type="ECO:0000256" key="11">
    <source>
        <dbReference type="ARBA" id="ARBA00023136"/>
    </source>
</evidence>
<dbReference type="InterPro" id="IPR017571">
    <property type="entry name" value="NrfH"/>
</dbReference>
<dbReference type="InterPro" id="IPR051174">
    <property type="entry name" value="Cytochrome_c-type_ET"/>
</dbReference>
<evidence type="ECO:0000256" key="10">
    <source>
        <dbReference type="ARBA" id="ARBA00023004"/>
    </source>
</evidence>
<evidence type="ECO:0000256" key="8">
    <source>
        <dbReference type="ARBA" id="ARBA00022982"/>
    </source>
</evidence>
<comment type="similarity">
    <text evidence="2">Belongs to the NapC/NirT/NrfH family.</text>
</comment>
<keyword evidence="3" id="KW-0813">Transport</keyword>
<dbReference type="PANTHER" id="PTHR30333:SF1">
    <property type="entry name" value="CYTOCHROME C-TYPE PROTEIN NAPC"/>
    <property type="match status" value="1"/>
</dbReference>
<dbReference type="NCBIfam" id="TIGR03153">
    <property type="entry name" value="cytochr_NrfH"/>
    <property type="match status" value="1"/>
</dbReference>
<dbReference type="Gene3D" id="1.10.3820.10">
    <property type="entry name" value="Di-heme elbow motif domain"/>
    <property type="match status" value="1"/>
</dbReference>
<keyword evidence="7" id="KW-0479">Metal-binding</keyword>